<dbReference type="SUPFAM" id="SSF52047">
    <property type="entry name" value="RNI-like"/>
    <property type="match status" value="1"/>
</dbReference>
<reference evidence="1" key="1">
    <citation type="submission" date="2020-06" db="EMBL/GenBank/DDBJ databases">
        <authorList>
            <consortium name="Plant Systems Biology data submission"/>
        </authorList>
    </citation>
    <scope>NUCLEOTIDE SEQUENCE</scope>
    <source>
        <strain evidence="1">D6</strain>
    </source>
</reference>
<dbReference type="AlphaFoldDB" id="A0A9N8D715"/>
<keyword evidence="2" id="KW-1185">Reference proteome</keyword>
<evidence type="ECO:0000313" key="2">
    <source>
        <dbReference type="Proteomes" id="UP001153069"/>
    </source>
</evidence>
<dbReference type="EMBL" id="CAICTM010000023">
    <property type="protein sequence ID" value="CAB9497672.1"/>
    <property type="molecule type" value="Genomic_DNA"/>
</dbReference>
<organism evidence="1 2">
    <name type="scientific">Seminavis robusta</name>
    <dbReference type="NCBI Taxonomy" id="568900"/>
    <lineage>
        <taxon>Eukaryota</taxon>
        <taxon>Sar</taxon>
        <taxon>Stramenopiles</taxon>
        <taxon>Ochrophyta</taxon>
        <taxon>Bacillariophyta</taxon>
        <taxon>Bacillariophyceae</taxon>
        <taxon>Bacillariophycidae</taxon>
        <taxon>Naviculales</taxon>
        <taxon>Naviculaceae</taxon>
        <taxon>Seminavis</taxon>
    </lineage>
</organism>
<sequence>MEAMKEMPNLLLAKTSGFFSRRPNLRPPVVTTDTLDIRITQRSDIEEAIKALRSGIYDEATTKVHITKSTDKKFKSRLYSRLLAAISRIPNLQELSIKGELDAWQYNLPLPAGAIRKLLLLSSQTIRRIRLQNVSFVARKRGTSFGQTHPEAQALFDSMRQLKRLEEIEVTNCSLNFRYDGYVVSNGLKLRHLLLPLAPLPSLKKIAFSCYGYDPRDQDPARCILPPFFRSCLSLEELVLSGFPIDEAAWKDMVPNILQRKCLKKLHLDRCDLTSGCLEDFLGLLGPDSPLIDFEFKPCLSDEASNRWDSLGGFYHIDPSPWGATVDKDTPQLSWRRLLTEAIPDALRSNTRLRRLRIKAEGRVNMRVPVEIQQPWLGLVEGPGKSLNDFGFSRNDEYYFHYESEELAAKFELYQKLARYGFRELEVVGERDRSAIQILSNASEDVPCLFHILREHPSLCNG</sequence>
<protein>
    <submittedName>
        <fullName evidence="1">Uncharacterized protein</fullName>
    </submittedName>
</protein>
<dbReference type="Gene3D" id="3.80.10.10">
    <property type="entry name" value="Ribonuclease Inhibitor"/>
    <property type="match status" value="1"/>
</dbReference>
<comment type="caution">
    <text evidence="1">The sequence shown here is derived from an EMBL/GenBank/DDBJ whole genome shotgun (WGS) entry which is preliminary data.</text>
</comment>
<gene>
    <name evidence="1" type="ORF">SEMRO_23_G016160.1</name>
</gene>
<name>A0A9N8D715_9STRA</name>
<dbReference type="InterPro" id="IPR032675">
    <property type="entry name" value="LRR_dom_sf"/>
</dbReference>
<proteinExistence type="predicted"/>
<evidence type="ECO:0000313" key="1">
    <source>
        <dbReference type="EMBL" id="CAB9497672.1"/>
    </source>
</evidence>
<accession>A0A9N8D715</accession>
<dbReference type="Proteomes" id="UP001153069">
    <property type="component" value="Unassembled WGS sequence"/>
</dbReference>